<organism evidence="2 3">
    <name type="scientific">Hohenbuehelia grisea</name>
    <dbReference type="NCBI Taxonomy" id="104357"/>
    <lineage>
        <taxon>Eukaryota</taxon>
        <taxon>Fungi</taxon>
        <taxon>Dikarya</taxon>
        <taxon>Basidiomycota</taxon>
        <taxon>Agaricomycotina</taxon>
        <taxon>Agaricomycetes</taxon>
        <taxon>Agaricomycetidae</taxon>
        <taxon>Agaricales</taxon>
        <taxon>Pleurotineae</taxon>
        <taxon>Pleurotaceae</taxon>
        <taxon>Hohenbuehelia</taxon>
    </lineage>
</organism>
<evidence type="ECO:0000313" key="2">
    <source>
        <dbReference type="EMBL" id="KAL0950823.1"/>
    </source>
</evidence>
<protein>
    <submittedName>
        <fullName evidence="2">Uncharacterized protein</fullName>
    </submittedName>
</protein>
<proteinExistence type="predicted"/>
<sequence>MATIFTPDLQQTTAIAVPSCLLASSSTARVVVRFRATLDLEKHAELERAGGRVQLWSDIPTDSEGRVSGEWSAATFERAGTPIEESQNEQALHLSLSNDAAEPQPNVTEGGQSTGSELSGKVHLALDLTATLDTADVRAGNSRFSFTYRIAYPAGGFEWLGAFGKNGGLVFTPDGDVLDSCWRDARGLGIGAMAETDVDGGERAIWAFQNPSAYSVWGVSREGEFTVRRDASLVILAPRSQFESLIDQPLLSLSAGGDATLFLNDNGVQIIVSGRGSVRLHVLHGDQSTVQASLDEALVYSRLTLTRTHVTPTAIFLASSFRSSSIRALVLPRSTTYGTDGRMTRVNAGVDWFQTIFNERGDSSSALPICLSSLDGGASCILEHSARDIVLGVASTGSLFTLAVAQARVGEKEASAPSQSEDLLILPTPPPSPPAQLLPSLNRLGADEASTIQSDTSFSEADLENEYYSPPAAAVDSWLSPDFASSPALSSTTAATSVATVKSSDSISTMNPATTTTPSAPGTSTAEVARSTSDGSGSTLRDRRRPHIHQLSPTIMGLGLARDPSTLAQLGSPTKETSSGSSGSGAVLPRPVRERAVAACFAVVFAFARMMFCGGVFARVFKVVFGGVAPVTRTQRGEVGAGSGKDGAGRENLQRSKTEPGPSGGEEKSTPLAQASLSAS</sequence>
<feature type="compositionally biased region" description="Basic and acidic residues" evidence="1">
    <location>
        <begin position="647"/>
        <end position="658"/>
    </location>
</feature>
<evidence type="ECO:0000313" key="3">
    <source>
        <dbReference type="Proteomes" id="UP001556367"/>
    </source>
</evidence>
<gene>
    <name evidence="2" type="ORF">HGRIS_007585</name>
</gene>
<feature type="compositionally biased region" description="Polar residues" evidence="1">
    <location>
        <begin position="566"/>
        <end position="577"/>
    </location>
</feature>
<feature type="compositionally biased region" description="Low complexity" evidence="1">
    <location>
        <begin position="500"/>
        <end position="526"/>
    </location>
</feature>
<feature type="region of interest" description="Disordered" evidence="1">
    <location>
        <begin position="636"/>
        <end position="680"/>
    </location>
</feature>
<feature type="compositionally biased region" description="Polar residues" evidence="1">
    <location>
        <begin position="530"/>
        <end position="539"/>
    </location>
</feature>
<dbReference type="Proteomes" id="UP001556367">
    <property type="component" value="Unassembled WGS sequence"/>
</dbReference>
<reference evidence="3" key="1">
    <citation type="submission" date="2024-06" db="EMBL/GenBank/DDBJ databases">
        <title>Multi-omics analyses provide insights into the biosynthesis of the anticancer antibiotic pleurotin in Hohenbuehelia grisea.</title>
        <authorList>
            <person name="Weaver J.A."/>
            <person name="Alberti F."/>
        </authorList>
    </citation>
    <scope>NUCLEOTIDE SEQUENCE [LARGE SCALE GENOMIC DNA]</scope>
    <source>
        <strain evidence="3">T-177</strain>
    </source>
</reference>
<feature type="compositionally biased region" description="Polar residues" evidence="1">
    <location>
        <begin position="671"/>
        <end position="680"/>
    </location>
</feature>
<name>A0ABR3J5B2_9AGAR</name>
<feature type="region of interest" description="Disordered" evidence="1">
    <location>
        <begin position="500"/>
        <end position="587"/>
    </location>
</feature>
<keyword evidence="3" id="KW-1185">Reference proteome</keyword>
<accession>A0ABR3J5B2</accession>
<comment type="caution">
    <text evidence="2">The sequence shown here is derived from an EMBL/GenBank/DDBJ whole genome shotgun (WGS) entry which is preliminary data.</text>
</comment>
<evidence type="ECO:0000256" key="1">
    <source>
        <dbReference type="SAM" id="MobiDB-lite"/>
    </source>
</evidence>
<dbReference type="EMBL" id="JASNQZ010000011">
    <property type="protein sequence ID" value="KAL0950823.1"/>
    <property type="molecule type" value="Genomic_DNA"/>
</dbReference>